<evidence type="ECO:0000313" key="3">
    <source>
        <dbReference type="EMBL" id="CAH2091068.1"/>
    </source>
</evidence>
<evidence type="ECO:0000256" key="1">
    <source>
        <dbReference type="SAM" id="MobiDB-lite"/>
    </source>
</evidence>
<evidence type="ECO:0000259" key="2">
    <source>
        <dbReference type="PROSITE" id="PS50006"/>
    </source>
</evidence>
<feature type="compositionally biased region" description="Low complexity" evidence="1">
    <location>
        <begin position="476"/>
        <end position="486"/>
    </location>
</feature>
<dbReference type="SUPFAM" id="SSF52540">
    <property type="entry name" value="P-loop containing nucleoside triphosphate hydrolases"/>
    <property type="match status" value="1"/>
</dbReference>
<dbReference type="GO" id="GO:0006369">
    <property type="term" value="P:termination of RNA polymerase II transcription"/>
    <property type="evidence" value="ECO:0007669"/>
    <property type="project" value="TreeGrafter"/>
</dbReference>
<evidence type="ECO:0000313" key="4">
    <source>
        <dbReference type="Proteomes" id="UP001153954"/>
    </source>
</evidence>
<dbReference type="Pfam" id="PF13087">
    <property type="entry name" value="AAA_12"/>
    <property type="match status" value="1"/>
</dbReference>
<protein>
    <recommendedName>
        <fullName evidence="2">FHA domain-containing protein</fullName>
    </recommendedName>
</protein>
<dbReference type="Gene3D" id="2.60.200.20">
    <property type="match status" value="1"/>
</dbReference>
<feature type="compositionally biased region" description="Basic and acidic residues" evidence="1">
    <location>
        <begin position="514"/>
        <end position="556"/>
    </location>
</feature>
<sequence length="1378" mass="154463">MAKWKLCRQIFGNEEFVFSEGDEVRIGRGLDNTITLSSIVISRNHCIINVKREGVFITDLKSSNGIYVGLKRIPPNIPYALSQTDLIGFGWTVGAPLVKILDSEKFVFKLIKCAASIISRIQYQSNSDDDIEAEISTYNFKKSKPVSKMLDSPTKNTKLQLKRKLNGEFNNVNVKNEPMDNGVINIVSDSDNESKSTEKKAKLITKTEDVIEEDIKYENEDLEYEAFNVKQEYLGYDEDEPIQIDSDSDSESEQWFLRLSQSSPGKPFTKIDQISLNSDMSKFDNIECNDNEEEDFIDDIITIPPEPTNQSISEINVPEIQTVTEIKQPDTGVTATTSPKVRPIIEVNVPDNELPLSVLSEAKEISEKDQVDKICNENNVQEKEKAIVPSCAIQQNSNNLIKKAQMIDPLVQTNKKKTHHSLTDSKSKRSSKKKKSKHSSSSIKKVITNSQKEERKRKLKEIADKEKKLDDDSKKSINNNKIVNNVRYTASNRGAFLTDTVNAVATVKPMKRRNSQEKEKNKLPPRDSVTTKEHSNSKKSLDKNKNYEKSKSETKESVSSTKMEAKDKNKVKETTSKFSSNSKSQKSKNSDHRNLKSQNENKESLPKMPISKVEPLPPTKPKKQVRFSDADPIVHEFEIEPGKLLKKTNSVKSRLLDVQQKPIYSLEKITLKRILDWKPHWLNVQISTEHILGHNHPPMTLFHSFISHSQYTGLVGDLLLMEIWECITQSYKNIRNLPNKLQLKYESLRCFELLLHLNVNISLATSEINKLPRVGEIIMLEFGPESNKNCRFFFVHNVRCLPSPQNNKNSFFSLALYASHDNKSLPLQPGDIMTGRTLAYINKELMLFEAMEYLAGSPLCQAILKPEPCHYQTNICDNTINMNTQWTVTLNSSQKLAVSRSVSAALGIRPSIQMVQGPPGTGKSSVICAIVMSYLYVATNKKQDRGKILICATSNAAVDELVIRLLNIRQSLPKEQRFRMVRVGRLEAMHARARDVSSQQLAQRDAARVRADCAPPGRDEEISHLEARINMYRAQFRDARDPAQKAFYQGKVENLVKRISLLRGGELSAERLVQAERRIVDCADIVVTTLASAHNYKMKGLKGRIALCIVDEAGQAIEPETLIPLTLDVTHLTLIGDPQQLPGFICSQRAKELGLGESLFSRLTSGLGASADGPVVLLDRQYRMHPAIAAYPNRAFYGGRVTSVAPPAPALDLPPYTLLAVSGGKGQEQSGANETEAWGVARVAAALAGGVRARGLSLAVITPYSAHRDLLRACLRDLDPSAIPVEVNTVDSFQGQERDVVLVSLARSRGVGFLTDAGRMNVMLTRARHALLVCLDPLAVQYDCPWLDPRRYQPVEAIRGYQGQTDHRRYSILMLASC</sequence>
<feature type="compositionally biased region" description="Basic residues" evidence="1">
    <location>
        <begin position="428"/>
        <end position="438"/>
    </location>
</feature>
<dbReference type="CDD" id="cd18042">
    <property type="entry name" value="DEXXQc_SETX"/>
    <property type="match status" value="1"/>
</dbReference>
<feature type="domain" description="FHA" evidence="2">
    <location>
        <begin position="24"/>
        <end position="73"/>
    </location>
</feature>
<feature type="compositionally biased region" description="Basic and acidic residues" evidence="1">
    <location>
        <begin position="588"/>
        <end position="605"/>
    </location>
</feature>
<dbReference type="InterPro" id="IPR008984">
    <property type="entry name" value="SMAD_FHA_dom_sf"/>
</dbReference>
<gene>
    <name evidence="3" type="ORF">EEDITHA_LOCUS6962</name>
</gene>
<dbReference type="InterPro" id="IPR045055">
    <property type="entry name" value="DNA2/NAM7-like"/>
</dbReference>
<feature type="compositionally biased region" description="Basic and acidic residues" evidence="1">
    <location>
        <begin position="451"/>
        <end position="475"/>
    </location>
</feature>
<comment type="caution">
    <text evidence="3">The sequence shown here is derived from an EMBL/GenBank/DDBJ whole genome shotgun (WGS) entry which is preliminary data.</text>
</comment>
<dbReference type="CDD" id="cd18808">
    <property type="entry name" value="SF1_C_Upf1"/>
    <property type="match status" value="1"/>
</dbReference>
<dbReference type="InterPro" id="IPR000253">
    <property type="entry name" value="FHA_dom"/>
</dbReference>
<dbReference type="Pfam" id="PF00498">
    <property type="entry name" value="FHA"/>
    <property type="match status" value="1"/>
</dbReference>
<proteinExistence type="predicted"/>
<dbReference type="PROSITE" id="PS50006">
    <property type="entry name" value="FHA_DOMAIN"/>
    <property type="match status" value="1"/>
</dbReference>
<dbReference type="GO" id="GO:0001147">
    <property type="term" value="F:transcription termination site sequence-specific DNA binding"/>
    <property type="evidence" value="ECO:0007669"/>
    <property type="project" value="TreeGrafter"/>
</dbReference>
<dbReference type="EMBL" id="CAKOGL010000010">
    <property type="protein sequence ID" value="CAH2091068.1"/>
    <property type="molecule type" value="Genomic_DNA"/>
</dbReference>
<dbReference type="GO" id="GO:0004386">
    <property type="term" value="F:helicase activity"/>
    <property type="evidence" value="ECO:0007669"/>
    <property type="project" value="InterPro"/>
</dbReference>
<dbReference type="InterPro" id="IPR041677">
    <property type="entry name" value="DNA2/NAM7_AAA_11"/>
</dbReference>
<dbReference type="InterPro" id="IPR047187">
    <property type="entry name" value="SF1_C_Upf1"/>
</dbReference>
<dbReference type="Gene3D" id="3.40.50.300">
    <property type="entry name" value="P-loop containing nucleotide triphosphate hydrolases"/>
    <property type="match status" value="2"/>
</dbReference>
<dbReference type="PANTHER" id="PTHR10887:SF495">
    <property type="entry name" value="HELICASE SENATAXIN ISOFORM X1-RELATED"/>
    <property type="match status" value="1"/>
</dbReference>
<dbReference type="InterPro" id="IPR027417">
    <property type="entry name" value="P-loop_NTPase"/>
</dbReference>
<feature type="region of interest" description="Disordered" evidence="1">
    <location>
        <begin position="413"/>
        <end position="625"/>
    </location>
</feature>
<feature type="compositionally biased region" description="Basic and acidic residues" evidence="1">
    <location>
        <begin position="563"/>
        <end position="575"/>
    </location>
</feature>
<organism evidence="3 4">
    <name type="scientific">Euphydryas editha</name>
    <name type="common">Edith's checkerspot</name>
    <dbReference type="NCBI Taxonomy" id="104508"/>
    <lineage>
        <taxon>Eukaryota</taxon>
        <taxon>Metazoa</taxon>
        <taxon>Ecdysozoa</taxon>
        <taxon>Arthropoda</taxon>
        <taxon>Hexapoda</taxon>
        <taxon>Insecta</taxon>
        <taxon>Pterygota</taxon>
        <taxon>Neoptera</taxon>
        <taxon>Endopterygota</taxon>
        <taxon>Lepidoptera</taxon>
        <taxon>Glossata</taxon>
        <taxon>Ditrysia</taxon>
        <taxon>Papilionoidea</taxon>
        <taxon>Nymphalidae</taxon>
        <taxon>Nymphalinae</taxon>
        <taxon>Euphydryas</taxon>
    </lineage>
</organism>
<dbReference type="SMART" id="SM00240">
    <property type="entry name" value="FHA"/>
    <property type="match status" value="1"/>
</dbReference>
<dbReference type="InterPro" id="IPR041679">
    <property type="entry name" value="DNA2/NAM7-like_C"/>
</dbReference>
<dbReference type="SUPFAM" id="SSF49879">
    <property type="entry name" value="SMAD/FHA domain"/>
    <property type="match status" value="1"/>
</dbReference>
<dbReference type="Pfam" id="PF13086">
    <property type="entry name" value="AAA_11"/>
    <property type="match status" value="1"/>
</dbReference>
<reference evidence="3" key="1">
    <citation type="submission" date="2022-03" db="EMBL/GenBank/DDBJ databases">
        <authorList>
            <person name="Tunstrom K."/>
        </authorList>
    </citation>
    <scope>NUCLEOTIDE SEQUENCE</scope>
</reference>
<name>A0AAU9TZ34_EUPED</name>
<keyword evidence="4" id="KW-1185">Reference proteome</keyword>
<dbReference type="Proteomes" id="UP001153954">
    <property type="component" value="Unassembled WGS sequence"/>
</dbReference>
<dbReference type="GO" id="GO:0016604">
    <property type="term" value="C:nuclear body"/>
    <property type="evidence" value="ECO:0007669"/>
    <property type="project" value="TreeGrafter"/>
</dbReference>
<accession>A0AAU9TZ34</accession>
<dbReference type="PANTHER" id="PTHR10887">
    <property type="entry name" value="DNA2/NAM7 HELICASE FAMILY"/>
    <property type="match status" value="1"/>
</dbReference>